<dbReference type="PROSITE" id="PS50931">
    <property type="entry name" value="HTH_LYSR"/>
    <property type="match status" value="1"/>
</dbReference>
<dbReference type="AlphaFoldDB" id="A0A0A0IAU7"/>
<sequence>MLDNKLITFLTLAKVKNYTKTAEILNLTQPAVSQHIKFLEESYGIKFINKQGKNIFLTEEGEEFLAYAEEVNRQEKIICQKLKNKFSLERKYNIGATLTIGGYVLPQVLGKFKESYPNIDIILNVFNTDIILEKILKDEIQLGLIEGPFDKSKFKHIKLKEDELVLAVSKDHPFSNMEFVTLEEVINGKLILRECGSGTRKHFESEIKNRGYTPKDLNVYMEVGSIDAIKALVEANLGYTIISKEAIKRECKLGVIKTINIKDHALKSIKFYREFNFVYRNEVLSDYLKNFIDFCLKNI</sequence>
<keyword evidence="4" id="KW-0804">Transcription</keyword>
<dbReference type="InterPro" id="IPR000847">
    <property type="entry name" value="LysR_HTH_N"/>
</dbReference>
<dbReference type="Gene3D" id="3.40.190.290">
    <property type="match status" value="1"/>
</dbReference>
<comment type="caution">
    <text evidence="6">The sequence shown here is derived from an EMBL/GenBank/DDBJ whole genome shotgun (WGS) entry which is preliminary data.</text>
</comment>
<dbReference type="InterPro" id="IPR036388">
    <property type="entry name" value="WH-like_DNA-bd_sf"/>
</dbReference>
<dbReference type="GO" id="GO:0003700">
    <property type="term" value="F:DNA-binding transcription factor activity"/>
    <property type="evidence" value="ECO:0007669"/>
    <property type="project" value="InterPro"/>
</dbReference>
<dbReference type="SUPFAM" id="SSF46785">
    <property type="entry name" value="Winged helix' DNA-binding domain"/>
    <property type="match status" value="1"/>
</dbReference>
<dbReference type="CDD" id="cd08420">
    <property type="entry name" value="PBP2_CysL_like"/>
    <property type="match status" value="1"/>
</dbReference>
<dbReference type="PANTHER" id="PTHR30126:SF40">
    <property type="entry name" value="HTH-TYPE TRANSCRIPTIONAL REGULATOR GLTR"/>
    <property type="match status" value="1"/>
</dbReference>
<protein>
    <submittedName>
        <fullName evidence="6">Transcriptional regulator</fullName>
    </submittedName>
</protein>
<dbReference type="Pfam" id="PF00126">
    <property type="entry name" value="HTH_1"/>
    <property type="match status" value="1"/>
</dbReference>
<organism evidence="6 7">
    <name type="scientific">Clostridium novyi A str. 4552</name>
    <dbReference type="NCBI Taxonomy" id="1444289"/>
    <lineage>
        <taxon>Bacteria</taxon>
        <taxon>Bacillati</taxon>
        <taxon>Bacillota</taxon>
        <taxon>Clostridia</taxon>
        <taxon>Eubacteriales</taxon>
        <taxon>Clostridiaceae</taxon>
        <taxon>Clostridium</taxon>
    </lineage>
</organism>
<comment type="similarity">
    <text evidence="1">Belongs to the LysR transcriptional regulatory family.</text>
</comment>
<reference evidence="6 7" key="1">
    <citation type="submission" date="2014-01" db="EMBL/GenBank/DDBJ databases">
        <title>Plasmidome dynamics in the species complex Clostridium novyi sensu lato converts strains of independent lineages into distinctly different pathogens.</title>
        <authorList>
            <person name="Skarin H."/>
            <person name="Segerman B."/>
        </authorList>
    </citation>
    <scope>NUCLEOTIDE SEQUENCE [LARGE SCALE GENOMIC DNA]</scope>
    <source>
        <strain evidence="6 7">4552</strain>
    </source>
</reference>
<evidence type="ECO:0000259" key="5">
    <source>
        <dbReference type="PROSITE" id="PS50931"/>
    </source>
</evidence>
<gene>
    <name evidence="6" type="ORF">Z968_05800</name>
</gene>
<keyword evidence="3" id="KW-0238">DNA-binding</keyword>
<dbReference type="OrthoDB" id="9785745at2"/>
<dbReference type="PANTHER" id="PTHR30126">
    <property type="entry name" value="HTH-TYPE TRANSCRIPTIONAL REGULATOR"/>
    <property type="match status" value="1"/>
</dbReference>
<evidence type="ECO:0000256" key="4">
    <source>
        <dbReference type="ARBA" id="ARBA00023163"/>
    </source>
</evidence>
<evidence type="ECO:0000256" key="2">
    <source>
        <dbReference type="ARBA" id="ARBA00023015"/>
    </source>
</evidence>
<dbReference type="InterPro" id="IPR005119">
    <property type="entry name" value="LysR_subst-bd"/>
</dbReference>
<dbReference type="EMBL" id="JENJ01000019">
    <property type="protein sequence ID" value="KGM96695.1"/>
    <property type="molecule type" value="Genomic_DNA"/>
</dbReference>
<name>A0A0A0IAU7_CLONO</name>
<dbReference type="Pfam" id="PF03466">
    <property type="entry name" value="LysR_substrate"/>
    <property type="match status" value="1"/>
</dbReference>
<dbReference type="InterPro" id="IPR036390">
    <property type="entry name" value="WH_DNA-bd_sf"/>
</dbReference>
<accession>A0A0A0IAU7</accession>
<dbReference type="RefSeq" id="WP_039254498.1">
    <property type="nucleotide sequence ID" value="NZ_JENJ01000019.1"/>
</dbReference>
<evidence type="ECO:0000256" key="3">
    <source>
        <dbReference type="ARBA" id="ARBA00023125"/>
    </source>
</evidence>
<evidence type="ECO:0000256" key="1">
    <source>
        <dbReference type="ARBA" id="ARBA00009437"/>
    </source>
</evidence>
<proteinExistence type="inferred from homology"/>
<keyword evidence="2" id="KW-0805">Transcription regulation</keyword>
<dbReference type="Gene3D" id="1.10.10.10">
    <property type="entry name" value="Winged helix-like DNA-binding domain superfamily/Winged helix DNA-binding domain"/>
    <property type="match status" value="1"/>
</dbReference>
<dbReference type="PRINTS" id="PR00039">
    <property type="entry name" value="HTHLYSR"/>
</dbReference>
<dbReference type="GO" id="GO:0000976">
    <property type="term" value="F:transcription cis-regulatory region binding"/>
    <property type="evidence" value="ECO:0007669"/>
    <property type="project" value="TreeGrafter"/>
</dbReference>
<evidence type="ECO:0000313" key="7">
    <source>
        <dbReference type="Proteomes" id="UP000030012"/>
    </source>
</evidence>
<dbReference type="Proteomes" id="UP000030012">
    <property type="component" value="Unassembled WGS sequence"/>
</dbReference>
<feature type="domain" description="HTH lysR-type" evidence="5">
    <location>
        <begin position="1"/>
        <end position="58"/>
    </location>
</feature>
<dbReference type="SUPFAM" id="SSF53850">
    <property type="entry name" value="Periplasmic binding protein-like II"/>
    <property type="match status" value="1"/>
</dbReference>
<evidence type="ECO:0000313" key="6">
    <source>
        <dbReference type="EMBL" id="KGM96695.1"/>
    </source>
</evidence>